<proteinExistence type="inferred from homology"/>
<dbReference type="RefSeq" id="XP_045363577.1">
    <property type="nucleotide sequence ID" value="XM_045507621.1"/>
</dbReference>
<evidence type="ECO:0000256" key="1">
    <source>
        <dbReference type="ARBA" id="ARBA00006926"/>
    </source>
</evidence>
<evidence type="ECO:0000313" key="4">
    <source>
        <dbReference type="RefSeq" id="XP_045363577.1"/>
    </source>
</evidence>
<evidence type="ECO:0000256" key="2">
    <source>
        <dbReference type="ARBA" id="ARBA00022559"/>
    </source>
</evidence>
<organism evidence="4">
    <name type="scientific">Camelus bactrianus</name>
    <name type="common">Bactrian camel</name>
    <dbReference type="NCBI Taxonomy" id="9837"/>
    <lineage>
        <taxon>Eukaryota</taxon>
        <taxon>Metazoa</taxon>
        <taxon>Chordata</taxon>
        <taxon>Craniata</taxon>
        <taxon>Vertebrata</taxon>
        <taxon>Euteleostomi</taxon>
        <taxon>Mammalia</taxon>
        <taxon>Eutheria</taxon>
        <taxon>Laurasiatheria</taxon>
        <taxon>Artiodactyla</taxon>
        <taxon>Tylopoda</taxon>
        <taxon>Camelidae</taxon>
        <taxon>Camelus</taxon>
    </lineage>
</organism>
<dbReference type="InterPro" id="IPR036249">
    <property type="entry name" value="Thioredoxin-like_sf"/>
</dbReference>
<protein>
    <submittedName>
        <fullName evidence="4">Uncharacterized protein LOC105082005</fullName>
    </submittedName>
</protein>
<sequence>MIRVLKQALQNELQRRLGLGPVHARLLVQPVCASGERQEQGDPEGLQVRPTDGRFVPNFKLFEKCDVNGTKAHPLFTFLREALLTPSDVATTLMTEPKFVSWYPQGRRLELREVPGRPGRRAHAQVGLSEYFQKKLVGGDFYLHFLCALQAKVGQLDINLGEIATTAHVWTTLMPLAVGADQSSREYPMTLPETFKLQNML</sequence>
<keyword evidence="2" id="KW-0575">Peroxidase</keyword>
<dbReference type="Gene3D" id="3.40.30.10">
    <property type="entry name" value="Glutaredoxin"/>
    <property type="match status" value="1"/>
</dbReference>
<evidence type="ECO:0000256" key="3">
    <source>
        <dbReference type="ARBA" id="ARBA00023002"/>
    </source>
</evidence>
<accession>A0A9W3FNL2</accession>
<name>A0A9W3FNL2_CAMBA</name>
<dbReference type="GO" id="GO:0004601">
    <property type="term" value="F:peroxidase activity"/>
    <property type="evidence" value="ECO:0007669"/>
    <property type="project" value="UniProtKB-KW"/>
</dbReference>
<reference evidence="4" key="1">
    <citation type="submission" date="2025-08" db="UniProtKB">
        <authorList>
            <consortium name="RefSeq"/>
        </authorList>
    </citation>
    <scope>IDENTIFICATION</scope>
    <source>
        <tissue evidence="4">Blood</tissue>
    </source>
</reference>
<dbReference type="SUPFAM" id="SSF52833">
    <property type="entry name" value="Thioredoxin-like"/>
    <property type="match status" value="1"/>
</dbReference>
<dbReference type="GO" id="GO:0006979">
    <property type="term" value="P:response to oxidative stress"/>
    <property type="evidence" value="ECO:0007669"/>
    <property type="project" value="InterPro"/>
</dbReference>
<comment type="similarity">
    <text evidence="1">Belongs to the glutathione peroxidase family.</text>
</comment>
<keyword evidence="3" id="KW-0560">Oxidoreductase</keyword>
<dbReference type="AlphaFoldDB" id="A0A9W3FNL2"/>
<dbReference type="Pfam" id="PF00255">
    <property type="entry name" value="GSHPx"/>
    <property type="match status" value="1"/>
</dbReference>
<gene>
    <name evidence="4" type="primary">LOC105082005</name>
</gene>
<dbReference type="InterPro" id="IPR000889">
    <property type="entry name" value="Glutathione_peroxidase"/>
</dbReference>